<evidence type="ECO:0000313" key="3">
    <source>
        <dbReference type="Proteomes" id="UP000294530"/>
    </source>
</evidence>
<dbReference type="RefSeq" id="XP_067821283.1">
    <property type="nucleotide sequence ID" value="XM_067964757.1"/>
</dbReference>
<organism evidence="2 3">
    <name type="scientific">Bremia lactucae</name>
    <name type="common">Lettuce downy mildew</name>
    <dbReference type="NCBI Taxonomy" id="4779"/>
    <lineage>
        <taxon>Eukaryota</taxon>
        <taxon>Sar</taxon>
        <taxon>Stramenopiles</taxon>
        <taxon>Oomycota</taxon>
        <taxon>Peronosporomycetes</taxon>
        <taxon>Peronosporales</taxon>
        <taxon>Peronosporaceae</taxon>
        <taxon>Bremia</taxon>
    </lineage>
</organism>
<sequence>MARQVDVAWRSLRRCTPVRKTSISTYNSNRLFYSSFPMNLPKIPPVSPSVVHESLVTTLPNHKALQRMRSLLQQPHRRVLFLTGSSAVNSSVRKILENESPAFELERHGHGIFGVREFCQLLLRESGRERRIFNSAQLLALLLHNGIALAGNSTTSTLQRRKGVHDLLQLFRLLEQEGVSIEQYEAVAATSSEHLSRELASMYRRYHNVLSQQNVTSWDGLVLEMLELCGVQRESVTEQEMEFSRIAVQAYTDVVVDDVHRMTSAMARLIGHLCAQESIQSSASFSSVLLDTEQCSRTLLLEQQLEMTASCIGREHQVTHCVKSFDKALEKRAKRQMFAKQVLTSNAKLLGRIECPVPLQCLKFDTFEAEVNEISTFLSQKRQSSATIQATVLCPSNADVHRIAMGFRNQGLSIQIPNPSFAATTNARGGFIHLFDEPGVNAVYSLLCALCFPSDSRHLYNVLRSDYVDLPAELLSWLMEKNHQSHANLFVVLETFIQSHEKTFETTSQLIRKDKVAELPKSVALAIENGFQKASSFITLMKQLRDESHQLSTVEIVHRFLQKSGKLEAVLCPSSVAQEHESSCLADFLRELEMAQSIVKSEQLTFVVPYLQHLRETALTSSISREDTLEHNQMNNEMGRGCIRVLPLTKHALESAMASKGEEEDSHHVLIFMSMRDSKFPGRMKRLTLPLPYELLRKPFPVQTRSHYLEQCERLVYEALMRVEYTELVLSYTNLVTFPSSKRESLSRIFHPLWNQNSDSKAIVLNRNSQDTESNDSNVSSKDSIRRHLLINQDQSDHTFSTTLSKVMDRMYQLIKRMLLSSSMKRSRSRENELAIPLDQKQEIETPHKESPAYSNKMPHSRARVVTTFSHEPSHLSYSQIATYQRCPHRYYLGRIMKLNGNVSTSMMYGSALHAAVAAFATYLAQAQRHGKITEEIKTLAAAKATKAFEQSWSQDGYGLFASEEQAFVVYERGLNALNEFMGMHFWDTQLKEIVCVEQAFSFHVSEANVELRGVWDRVDLVLNPIGDGTSSFVVKEFKSNMGGTLRNMQKLAIDSLQLKLYMYALRQVYGEAPYGATLQQIGGNQSDRIKTESTPKVAIEKGFVPFSDKVEQEAIDAIVDVASSLRRGNFEARPSFAECAFCPYAQSACHFATDEARQLAKDRLKG</sequence>
<dbReference type="KEGG" id="blac:94350428"/>
<dbReference type="OrthoDB" id="64878at2759"/>
<comment type="caution">
    <text evidence="2">The sequence shown here is derived from an EMBL/GenBank/DDBJ whole genome shotgun (WGS) entry which is preliminary data.</text>
</comment>
<dbReference type="AlphaFoldDB" id="A0A976NXB4"/>
<dbReference type="GeneID" id="94350428"/>
<dbReference type="InterPro" id="IPR011604">
    <property type="entry name" value="PDDEXK-like_dom_sf"/>
</dbReference>
<dbReference type="EMBL" id="SHOA02000015">
    <property type="protein sequence ID" value="TDH71784.1"/>
    <property type="molecule type" value="Genomic_DNA"/>
</dbReference>
<dbReference type="Proteomes" id="UP000294530">
    <property type="component" value="Unassembled WGS sequence"/>
</dbReference>
<dbReference type="Gene3D" id="1.10.486.10">
    <property type="entry name" value="PCRA, domain 4"/>
    <property type="match status" value="1"/>
</dbReference>
<dbReference type="InterPro" id="IPR038726">
    <property type="entry name" value="PDDEXK_AddAB-type"/>
</dbReference>
<dbReference type="InterPro" id="IPR027417">
    <property type="entry name" value="P-loop_NTPase"/>
</dbReference>
<feature type="domain" description="PD-(D/E)XK endonuclease-like" evidence="1">
    <location>
        <begin position="875"/>
        <end position="1147"/>
    </location>
</feature>
<evidence type="ECO:0000259" key="1">
    <source>
        <dbReference type="Pfam" id="PF12705"/>
    </source>
</evidence>
<evidence type="ECO:0000313" key="2">
    <source>
        <dbReference type="EMBL" id="TDH71784.1"/>
    </source>
</evidence>
<keyword evidence="3" id="KW-1185">Reference proteome</keyword>
<proteinExistence type="predicted"/>
<dbReference type="SUPFAM" id="SSF52540">
    <property type="entry name" value="P-loop containing nucleoside triphosphate hydrolases"/>
    <property type="match status" value="1"/>
</dbReference>
<dbReference type="Pfam" id="PF12705">
    <property type="entry name" value="PDDEXK_1"/>
    <property type="match status" value="1"/>
</dbReference>
<protein>
    <recommendedName>
        <fullName evidence="1">PD-(D/E)XK endonuclease-like domain-containing protein</fullName>
    </recommendedName>
</protein>
<accession>A0A976NXB4</accession>
<reference evidence="2 3" key="1">
    <citation type="journal article" date="2021" name="Genome Biol.">
        <title>AFLAP: assembly-free linkage analysis pipeline using k-mers from genome sequencing data.</title>
        <authorList>
            <person name="Fletcher K."/>
            <person name="Zhang L."/>
            <person name="Gil J."/>
            <person name="Han R."/>
            <person name="Cavanaugh K."/>
            <person name="Michelmore R."/>
        </authorList>
    </citation>
    <scope>NUCLEOTIDE SEQUENCE [LARGE SCALE GENOMIC DNA]</scope>
    <source>
        <strain evidence="2 3">SF5</strain>
    </source>
</reference>
<name>A0A976NXB4_BRELC</name>
<gene>
    <name evidence="2" type="ORF">CCR75_006689</name>
</gene>
<dbReference type="Gene3D" id="3.90.320.10">
    <property type="match status" value="1"/>
</dbReference>